<gene>
    <name evidence="2" type="ORF">D6D28_08831</name>
</gene>
<evidence type="ECO:0000313" key="3">
    <source>
        <dbReference type="Proteomes" id="UP000304951"/>
    </source>
</evidence>
<evidence type="ECO:0000313" key="2">
    <source>
        <dbReference type="EMBL" id="THV65796.1"/>
    </source>
</evidence>
<dbReference type="AlphaFoldDB" id="A0A4S8S6H8"/>
<protein>
    <recommendedName>
        <fullName evidence="4">UDP-Glycosyltransferase/glycogen phosphorylase</fullName>
    </recommendedName>
</protein>
<name>A0A4S8S6H8_AURPU</name>
<dbReference type="Proteomes" id="UP000304951">
    <property type="component" value="Unassembled WGS sequence"/>
</dbReference>
<keyword evidence="1" id="KW-0812">Transmembrane</keyword>
<sequence length="511" mass="57410">MVDIIWFKSLDWKQKMGFSFRKGSVMERMGYSDETKFHQIESLGGALDALRTKGSRMKQKIIAGSIVSVLLVFAFLAFSPDTTTSSIRQEQLNKWWKTHDGTDAAIENGIWNKTPEDQEAEVAQGTCDNVPEIIQVAILETVRAHDEVDAALVHSLASQPNVNLTLYQQEPRFGSEKIFHAFGLDYAGPLHPDDFMGTDKHTTIPDFLVLTTCELALRQAPKRLEALLEQGKTRLICIVHHSDHWAEEQRKSDIRPWVDAGMIDFWTLSPHTATFLSNTIAAWDSNDSQPWDNPPSPPIRVFVPIFPVVAPNITTSEKAMQGLSFAMQGDYDPHRRDYKHIFERLGNFLAEAERNVSMHLLGQGNRPQVPENVKAHVFFDQGLSYTDFYALLSKVSAVLPGFASPEYLDRKASSSVPASLIAGTPLVADRRLLEAYAYVEEESVWLQEDGENEFDVVGRMLAASAKEREQKSQHAKDNAQRIIDGNVRRVGEWLETGIIQMYCAGSEGEDD</sequence>
<evidence type="ECO:0000256" key="1">
    <source>
        <dbReference type="SAM" id="Phobius"/>
    </source>
</evidence>
<feature type="transmembrane region" description="Helical" evidence="1">
    <location>
        <begin position="61"/>
        <end position="79"/>
    </location>
</feature>
<proteinExistence type="predicted"/>
<evidence type="ECO:0008006" key="4">
    <source>
        <dbReference type="Google" id="ProtNLM"/>
    </source>
</evidence>
<reference evidence="2 3" key="1">
    <citation type="submission" date="2018-10" db="EMBL/GenBank/DDBJ databases">
        <title>Fifty Aureobasidium pullulans genomes reveal a recombining polyextremotolerant generalist.</title>
        <authorList>
            <person name="Gostincar C."/>
            <person name="Turk M."/>
            <person name="Zajc J."/>
            <person name="Gunde-Cimerman N."/>
        </authorList>
    </citation>
    <scope>NUCLEOTIDE SEQUENCE [LARGE SCALE GENOMIC DNA]</scope>
    <source>
        <strain evidence="2 3">EXF-11900</strain>
    </source>
</reference>
<accession>A0A4S8S6H8</accession>
<keyword evidence="1" id="KW-0472">Membrane</keyword>
<comment type="caution">
    <text evidence="2">The sequence shown here is derived from an EMBL/GenBank/DDBJ whole genome shotgun (WGS) entry which is preliminary data.</text>
</comment>
<keyword evidence="1" id="KW-1133">Transmembrane helix</keyword>
<organism evidence="2 3">
    <name type="scientific">Aureobasidium pullulans</name>
    <name type="common">Black yeast</name>
    <name type="synonym">Pullularia pullulans</name>
    <dbReference type="NCBI Taxonomy" id="5580"/>
    <lineage>
        <taxon>Eukaryota</taxon>
        <taxon>Fungi</taxon>
        <taxon>Dikarya</taxon>
        <taxon>Ascomycota</taxon>
        <taxon>Pezizomycotina</taxon>
        <taxon>Dothideomycetes</taxon>
        <taxon>Dothideomycetidae</taxon>
        <taxon>Dothideales</taxon>
        <taxon>Saccotheciaceae</taxon>
        <taxon>Aureobasidium</taxon>
    </lineage>
</organism>
<dbReference type="EMBL" id="QZAF01000604">
    <property type="protein sequence ID" value="THV65796.1"/>
    <property type="molecule type" value="Genomic_DNA"/>
</dbReference>